<name>A0A0E9TVY8_ANGAN</name>
<accession>A0A0E9TVY8</accession>
<reference evidence="1" key="1">
    <citation type="submission" date="2014-11" db="EMBL/GenBank/DDBJ databases">
        <authorList>
            <person name="Amaro Gonzalez C."/>
        </authorList>
    </citation>
    <scope>NUCLEOTIDE SEQUENCE</scope>
</reference>
<reference evidence="1" key="2">
    <citation type="journal article" date="2015" name="Fish Shellfish Immunol.">
        <title>Early steps in the European eel (Anguilla anguilla)-Vibrio vulnificus interaction in the gills: Role of the RtxA13 toxin.</title>
        <authorList>
            <person name="Callol A."/>
            <person name="Pajuelo D."/>
            <person name="Ebbesson L."/>
            <person name="Teles M."/>
            <person name="MacKenzie S."/>
            <person name="Amaro C."/>
        </authorList>
    </citation>
    <scope>NUCLEOTIDE SEQUENCE</scope>
</reference>
<organism evidence="1">
    <name type="scientific">Anguilla anguilla</name>
    <name type="common">European freshwater eel</name>
    <name type="synonym">Muraena anguilla</name>
    <dbReference type="NCBI Taxonomy" id="7936"/>
    <lineage>
        <taxon>Eukaryota</taxon>
        <taxon>Metazoa</taxon>
        <taxon>Chordata</taxon>
        <taxon>Craniata</taxon>
        <taxon>Vertebrata</taxon>
        <taxon>Euteleostomi</taxon>
        <taxon>Actinopterygii</taxon>
        <taxon>Neopterygii</taxon>
        <taxon>Teleostei</taxon>
        <taxon>Anguilliformes</taxon>
        <taxon>Anguillidae</taxon>
        <taxon>Anguilla</taxon>
    </lineage>
</organism>
<proteinExistence type="predicted"/>
<dbReference type="AlphaFoldDB" id="A0A0E9TVY8"/>
<protein>
    <submittedName>
        <fullName evidence="1">Uncharacterized protein</fullName>
    </submittedName>
</protein>
<sequence>MPTVRILVLASEAPLPTACLFSGSLSGLT</sequence>
<dbReference type="EMBL" id="GBXM01051492">
    <property type="protein sequence ID" value="JAH57085.1"/>
    <property type="molecule type" value="Transcribed_RNA"/>
</dbReference>
<evidence type="ECO:0000313" key="1">
    <source>
        <dbReference type="EMBL" id="JAH57085.1"/>
    </source>
</evidence>